<name>A0ABD5RCV7_9EURY</name>
<reference evidence="2 3" key="1">
    <citation type="journal article" date="2019" name="Int. J. Syst. Evol. Microbiol.">
        <title>The Global Catalogue of Microorganisms (GCM) 10K type strain sequencing project: providing services to taxonomists for standard genome sequencing and annotation.</title>
        <authorList>
            <consortium name="The Broad Institute Genomics Platform"/>
            <consortium name="The Broad Institute Genome Sequencing Center for Infectious Disease"/>
            <person name="Wu L."/>
            <person name="Ma J."/>
        </authorList>
    </citation>
    <scope>NUCLEOTIDE SEQUENCE [LARGE SCALE GENOMIC DNA]</scope>
    <source>
        <strain evidence="2 3">CGMCC 1.12237</strain>
    </source>
</reference>
<dbReference type="RefSeq" id="WP_227230012.1">
    <property type="nucleotide sequence ID" value="NZ_JAJCVJ010000002.1"/>
</dbReference>
<dbReference type="AlphaFoldDB" id="A0ABD5RCV7"/>
<dbReference type="InterPro" id="IPR036271">
    <property type="entry name" value="Tet_transcr_reg_TetR-rel_C_sf"/>
</dbReference>
<keyword evidence="3" id="KW-1185">Reference proteome</keyword>
<dbReference type="Proteomes" id="UP001596201">
    <property type="component" value="Unassembled WGS sequence"/>
</dbReference>
<evidence type="ECO:0000313" key="2">
    <source>
        <dbReference type="EMBL" id="MFC5367766.1"/>
    </source>
</evidence>
<dbReference type="SUPFAM" id="SSF48498">
    <property type="entry name" value="Tetracyclin repressor-like, C-terminal domain"/>
    <property type="match status" value="1"/>
</dbReference>
<dbReference type="InterPro" id="IPR009057">
    <property type="entry name" value="Homeodomain-like_sf"/>
</dbReference>
<gene>
    <name evidence="2" type="ORF">ACFPJ5_12560</name>
</gene>
<protein>
    <submittedName>
        <fullName evidence="2">TetR/AcrR family transcriptional regulator</fullName>
    </submittedName>
</protein>
<dbReference type="EMBL" id="JBHSKX010000002">
    <property type="protein sequence ID" value="MFC5367766.1"/>
    <property type="molecule type" value="Genomic_DNA"/>
</dbReference>
<comment type="caution">
    <text evidence="2">The sequence shown here is derived from an EMBL/GenBank/DDBJ whole genome shotgun (WGS) entry which is preliminary data.</text>
</comment>
<proteinExistence type="predicted"/>
<dbReference type="InterPro" id="IPR039538">
    <property type="entry name" value="BetI_C"/>
</dbReference>
<evidence type="ECO:0000259" key="1">
    <source>
        <dbReference type="Pfam" id="PF13977"/>
    </source>
</evidence>
<feature type="domain" description="BetI-type transcriptional repressor C-terminal" evidence="1">
    <location>
        <begin position="90"/>
        <end position="203"/>
    </location>
</feature>
<dbReference type="SUPFAM" id="SSF46689">
    <property type="entry name" value="Homeodomain-like"/>
    <property type="match status" value="1"/>
</dbReference>
<sequence length="215" mass="23332">MSNDATGTDEGVADLPDAARAEIARSVRSALAKHGYADLTTKQVAAESAKSEAFFFYHCDSKAELILVFLDWAAEYSLGRLESVADDPDPARRLYRACDVLLGDPSDDLQRGTYVAIMELLAHAAHDEAFAERLTRYERRVLDDVAGFVRDGIESGDFRDVAPEQVAGVVLMTADGTAGAVMALGMADVGANVRAGVFEYLDRVVLAEGRERPEW</sequence>
<dbReference type="Pfam" id="PF13977">
    <property type="entry name" value="TetR_C_6"/>
    <property type="match status" value="1"/>
</dbReference>
<dbReference type="Gene3D" id="1.10.357.10">
    <property type="entry name" value="Tetracycline Repressor, domain 2"/>
    <property type="match status" value="1"/>
</dbReference>
<accession>A0ABD5RCV7</accession>
<organism evidence="2 3">
    <name type="scientific">Salinirubrum litoreum</name>
    <dbReference type="NCBI Taxonomy" id="1126234"/>
    <lineage>
        <taxon>Archaea</taxon>
        <taxon>Methanobacteriati</taxon>
        <taxon>Methanobacteriota</taxon>
        <taxon>Stenosarchaea group</taxon>
        <taxon>Halobacteria</taxon>
        <taxon>Halobacteriales</taxon>
        <taxon>Haloferacaceae</taxon>
        <taxon>Salinirubrum</taxon>
    </lineage>
</organism>
<evidence type="ECO:0000313" key="3">
    <source>
        <dbReference type="Proteomes" id="UP001596201"/>
    </source>
</evidence>